<keyword evidence="4" id="KW-1185">Reference proteome</keyword>
<keyword evidence="2" id="KW-0472">Membrane</keyword>
<keyword evidence="2" id="KW-0812">Transmembrane</keyword>
<feature type="transmembrane region" description="Helical" evidence="2">
    <location>
        <begin position="342"/>
        <end position="366"/>
    </location>
</feature>
<feature type="transmembrane region" description="Helical" evidence="2">
    <location>
        <begin position="142"/>
        <end position="163"/>
    </location>
</feature>
<feature type="transmembrane region" description="Helical" evidence="2">
    <location>
        <begin position="109"/>
        <end position="136"/>
    </location>
</feature>
<comment type="caution">
    <text evidence="3">The sequence shown here is derived from an EMBL/GenBank/DDBJ whole genome shotgun (WGS) entry which is preliminary data.</text>
</comment>
<protein>
    <recommendedName>
        <fullName evidence="5">Mn2+/Fe2+ NRAMP family transporter</fullName>
    </recommendedName>
</protein>
<feature type="region of interest" description="Disordered" evidence="1">
    <location>
        <begin position="1"/>
        <end position="31"/>
    </location>
</feature>
<evidence type="ECO:0008006" key="5">
    <source>
        <dbReference type="Google" id="ProtNLM"/>
    </source>
</evidence>
<evidence type="ECO:0000256" key="2">
    <source>
        <dbReference type="SAM" id="Phobius"/>
    </source>
</evidence>
<sequence length="476" mass="51153">MQKVLEPDPVTTGRFARGERSEERPLPEPPPLRKLLGPSVILVGVGVASGEYILFPYIASQAGLVFLWAAVVGVAVQFFINMEIERYTLATGETAIGSFQRLWRPWGGILAAGAILATMWPGWATSAATVFTFAIGGGDPNLIAIGVLLVIGAILTVSPVVYTTVEKLQFIKVGAILAFMVIAVFAAIKATAFEDSTAVVTSFGTFPGEIQLAILVGALAAAGAGGANNLVQSNWIRDKGFGMGEYVPRIVSPITGQEEAAPDADRLSFPTDEANLRRWNTWWKRANLEQFVSFACVATITICVFSLLAYSTVFQNPDLPESSGFDFIALEASVLDGAVGEWFGTMFLAVGAISLFAAALGIVDYVSRLVADVLHTRDSRRTESRLYFAVVWTMITFGSLILLLGFDQPLVLLTISTVMGGAIMTVYTVLLLITNRRYLPKAIQLAGYRRVILIASVLLLGTCTIIVAVNEAKKLV</sequence>
<accession>A0A660KWK7</accession>
<dbReference type="NCBIfam" id="NF037982">
    <property type="entry name" value="Nramp_1"/>
    <property type="match status" value="1"/>
</dbReference>
<evidence type="ECO:0000256" key="1">
    <source>
        <dbReference type="SAM" id="MobiDB-lite"/>
    </source>
</evidence>
<name>A0A660KWK7_9ACTN</name>
<feature type="transmembrane region" description="Helical" evidence="2">
    <location>
        <begin position="291"/>
        <end position="313"/>
    </location>
</feature>
<dbReference type="EMBL" id="RBIL01000002">
    <property type="protein sequence ID" value="RKQ86097.1"/>
    <property type="molecule type" value="Genomic_DNA"/>
</dbReference>
<feature type="transmembrane region" description="Helical" evidence="2">
    <location>
        <begin position="386"/>
        <end position="404"/>
    </location>
</feature>
<proteinExistence type="predicted"/>
<feature type="transmembrane region" description="Helical" evidence="2">
    <location>
        <begin position="410"/>
        <end position="430"/>
    </location>
</feature>
<gene>
    <name evidence="3" type="ORF">C8N24_4106</name>
</gene>
<evidence type="ECO:0000313" key="3">
    <source>
        <dbReference type="EMBL" id="RKQ86097.1"/>
    </source>
</evidence>
<keyword evidence="2" id="KW-1133">Transmembrane helix</keyword>
<feature type="compositionally biased region" description="Basic and acidic residues" evidence="1">
    <location>
        <begin position="16"/>
        <end position="26"/>
    </location>
</feature>
<reference evidence="3 4" key="1">
    <citation type="submission" date="2018-10" db="EMBL/GenBank/DDBJ databases">
        <title>Genomic Encyclopedia of Archaeal and Bacterial Type Strains, Phase II (KMG-II): from individual species to whole genera.</title>
        <authorList>
            <person name="Goeker M."/>
        </authorList>
    </citation>
    <scope>NUCLEOTIDE SEQUENCE [LARGE SCALE GENOMIC DNA]</scope>
    <source>
        <strain evidence="3 4">DSM 14954</strain>
    </source>
</reference>
<dbReference type="AlphaFoldDB" id="A0A660KWK7"/>
<feature type="transmembrane region" description="Helical" evidence="2">
    <location>
        <begin position="61"/>
        <end position="80"/>
    </location>
</feature>
<feature type="transmembrane region" description="Helical" evidence="2">
    <location>
        <begin position="210"/>
        <end position="231"/>
    </location>
</feature>
<dbReference type="Proteomes" id="UP000278962">
    <property type="component" value="Unassembled WGS sequence"/>
</dbReference>
<feature type="transmembrane region" description="Helical" evidence="2">
    <location>
        <begin position="451"/>
        <end position="469"/>
    </location>
</feature>
<organism evidence="3 4">
    <name type="scientific">Solirubrobacter pauli</name>
    <dbReference type="NCBI Taxonomy" id="166793"/>
    <lineage>
        <taxon>Bacteria</taxon>
        <taxon>Bacillati</taxon>
        <taxon>Actinomycetota</taxon>
        <taxon>Thermoleophilia</taxon>
        <taxon>Solirubrobacterales</taxon>
        <taxon>Solirubrobacteraceae</taxon>
        <taxon>Solirubrobacter</taxon>
    </lineage>
</organism>
<evidence type="ECO:0000313" key="4">
    <source>
        <dbReference type="Proteomes" id="UP000278962"/>
    </source>
</evidence>
<dbReference type="RefSeq" id="WP_170179261.1">
    <property type="nucleotide sequence ID" value="NZ_RBIL01000002.1"/>
</dbReference>
<feature type="transmembrane region" description="Helical" evidence="2">
    <location>
        <begin position="170"/>
        <end position="190"/>
    </location>
</feature>